<dbReference type="SMART" id="SM01161">
    <property type="entry name" value="DUF1767"/>
    <property type="match status" value="1"/>
</dbReference>
<dbReference type="Gene3D" id="2.40.50.770">
    <property type="entry name" value="RecQ-mediated genome instability protein Rmi1, C-terminal domain"/>
    <property type="match status" value="1"/>
</dbReference>
<dbReference type="InterPro" id="IPR013894">
    <property type="entry name" value="RMI1_OB"/>
</dbReference>
<gene>
    <name evidence="5" type="ORF">CYY_007343</name>
</gene>
<evidence type="ECO:0000259" key="4">
    <source>
        <dbReference type="Pfam" id="PF08585"/>
    </source>
</evidence>
<protein>
    <recommendedName>
        <fullName evidence="2">RecQ-mediated genome instability protein 1</fullName>
    </recommendedName>
</protein>
<feature type="domain" description="RecQ mediated genome instability protein 1 OB-fold" evidence="4">
    <location>
        <begin position="121"/>
        <end position="221"/>
    </location>
</feature>
<evidence type="ECO:0000256" key="2">
    <source>
        <dbReference type="ARBA" id="ARBA00018987"/>
    </source>
</evidence>
<dbReference type="Proteomes" id="UP000695562">
    <property type="component" value="Unassembled WGS sequence"/>
</dbReference>
<reference evidence="5" key="1">
    <citation type="submission" date="2020-01" db="EMBL/GenBank/DDBJ databases">
        <title>Development of genomics and gene disruption for Polysphondylium violaceum indicates a role for the polyketide synthase stlB in stalk morphogenesis.</title>
        <authorList>
            <person name="Narita B."/>
            <person name="Kawabe Y."/>
            <person name="Kin K."/>
            <person name="Saito T."/>
            <person name="Gibbs R."/>
            <person name="Kuspa A."/>
            <person name="Muzny D."/>
            <person name="Queller D."/>
            <person name="Richards S."/>
            <person name="Strassman J."/>
            <person name="Sucgang R."/>
            <person name="Worley K."/>
            <person name="Schaap P."/>
        </authorList>
    </citation>
    <scope>NUCLEOTIDE SEQUENCE</scope>
    <source>
        <strain evidence="5">QSvi11</strain>
    </source>
</reference>
<dbReference type="GO" id="GO:0000712">
    <property type="term" value="P:resolution of meiotic recombination intermediates"/>
    <property type="evidence" value="ECO:0007669"/>
    <property type="project" value="TreeGrafter"/>
</dbReference>
<evidence type="ECO:0000313" key="5">
    <source>
        <dbReference type="EMBL" id="KAF2071345.1"/>
    </source>
</evidence>
<evidence type="ECO:0000256" key="1">
    <source>
        <dbReference type="ARBA" id="ARBA00006395"/>
    </source>
</evidence>
<proteinExistence type="inferred from homology"/>
<dbReference type="EMBL" id="AJWJ01000385">
    <property type="protein sequence ID" value="KAF2071345.1"/>
    <property type="molecule type" value="Genomic_DNA"/>
</dbReference>
<dbReference type="InterPro" id="IPR042470">
    <property type="entry name" value="RMI1_N_C_sf"/>
</dbReference>
<dbReference type="OrthoDB" id="21294at2759"/>
<keyword evidence="6" id="KW-1185">Reference proteome</keyword>
<dbReference type="PANTHER" id="PTHR14790">
    <property type="entry name" value="RECQ-MEDIATED GENOME INSTABILITY PROTEIN 1 RMI1"/>
    <property type="match status" value="1"/>
</dbReference>
<dbReference type="GO" id="GO:0031422">
    <property type="term" value="C:RecQ family helicase-topoisomerase III complex"/>
    <property type="evidence" value="ECO:0007669"/>
    <property type="project" value="TreeGrafter"/>
</dbReference>
<feature type="region of interest" description="Disordered" evidence="3">
    <location>
        <begin position="240"/>
        <end position="289"/>
    </location>
</feature>
<dbReference type="GO" id="GO:0016604">
    <property type="term" value="C:nuclear body"/>
    <property type="evidence" value="ECO:0007669"/>
    <property type="project" value="TreeGrafter"/>
</dbReference>
<evidence type="ECO:0000256" key="3">
    <source>
        <dbReference type="SAM" id="MobiDB-lite"/>
    </source>
</evidence>
<evidence type="ECO:0000313" key="6">
    <source>
        <dbReference type="Proteomes" id="UP000695562"/>
    </source>
</evidence>
<dbReference type="GO" id="GO:0000724">
    <property type="term" value="P:double-strand break repair via homologous recombination"/>
    <property type="evidence" value="ECO:0007669"/>
    <property type="project" value="TreeGrafter"/>
</dbReference>
<comment type="caution">
    <text evidence="5">The sequence shown here is derived from an EMBL/GenBank/DDBJ whole genome shotgun (WGS) entry which is preliminary data.</text>
</comment>
<dbReference type="Pfam" id="PF08585">
    <property type="entry name" value="RMI1_N_C"/>
    <property type="match status" value="1"/>
</dbReference>
<feature type="compositionally biased region" description="Low complexity" evidence="3">
    <location>
        <begin position="241"/>
        <end position="289"/>
    </location>
</feature>
<accession>A0A8J4PR41</accession>
<dbReference type="AlphaFoldDB" id="A0A8J4PR41"/>
<dbReference type="PANTHER" id="PTHR14790:SF15">
    <property type="entry name" value="RECQ-MEDIATED GENOME INSTABILITY PROTEIN 1"/>
    <property type="match status" value="1"/>
</dbReference>
<name>A0A8J4PR41_9MYCE</name>
<organism evidence="5 6">
    <name type="scientific">Polysphondylium violaceum</name>
    <dbReference type="NCBI Taxonomy" id="133409"/>
    <lineage>
        <taxon>Eukaryota</taxon>
        <taxon>Amoebozoa</taxon>
        <taxon>Evosea</taxon>
        <taxon>Eumycetozoa</taxon>
        <taxon>Dictyostelia</taxon>
        <taxon>Dictyosteliales</taxon>
        <taxon>Dictyosteliaceae</taxon>
        <taxon>Polysphondylium</taxon>
    </lineage>
</organism>
<sequence>MINLTNNSTSSNNNNSINNNVNINLINDIDKRLEQSFIIVSKEWIKRCLYFLSTNNEYRSKYSFLSNISGGTMRDTDKDTLTNEVYKQFLWSDIKNTIDDNCSNRNNAINEQMANEYNTIDIKDQTLQGPFVLQINSIINISESYETRYQDDNSFNRTLKLTLTNGKYSFNAIEYKHISFFNPNIPPGTKAIIKNVQIKRGLLLLDNTNIRLLGGFVKRLVSIRDNFLKVRNNRIANILKNTNNTNNNNNNNTNNNSSSNNNNSRISNNNVSNHTIANNNNTINISPPISNRVFVPNRLQLTKPTSVAPSTITTTTNTTTATISINATTTNTTPFKRPLSPTSVSTSPISVNSTDVSHITIDDIEDLGNVGHNDSDEFDGFDDLDYDDYDAMNGFKDLDYSGTQNNDDIFFLNQDDDDYGNDDNDNYQDYNQKHQKINNNHISTNNNNNNNNRIQYIKDIIKTDGFEIKIPGLMIIKPRGNGDNTIIQLFDGMDSLDVQMDQKVSNQFENNDSIQGIATIIVKQSNSKTTPTYHLTNIDSEYIALFNNDLK</sequence>
<comment type="similarity">
    <text evidence="1">Belongs to the RMI1 family.</text>
</comment>